<evidence type="ECO:0000256" key="2">
    <source>
        <dbReference type="ARBA" id="ARBA00004613"/>
    </source>
</evidence>
<dbReference type="PANTHER" id="PTHR42792:SF1">
    <property type="entry name" value="FLAGELLAR HOOK-ASSOCIATED PROTEIN 3"/>
    <property type="match status" value="1"/>
</dbReference>
<gene>
    <name evidence="7" type="primary">flgL</name>
    <name evidence="7" type="ORF">NX773_02490</name>
</gene>
<sequence length="405" mass="42492">MRISTAGIFDASINQMNSLQGQMAKTQMQLSTQKRLLTPSDDPVASARALEVTQSQAMNEQFATNRTNARNSLAQEDGALSNVANLLTNVKTLVVRAGNPALSPADRNSLATELEGRLTDLIGLANTTDGSGTYLFSGYEVKTAPFTQTATGATYNGDQGERELKIGPSRMVSISDSGSAIFENNVAAKGTFKAGAAAGNSGGATLDSSIILDRSQLTGHDYAVKFSVTGAGTTYDVIDNSQSPAATVKSAQPYVDGDPIVFDGLQLTVKGAPADGDQFDVNAIKKQSVFTTLQDLVQTLRTPVSGTNGQTALANALAVANDNVTTAMDTALTVQSSVGVRLQELDTLDTAGDQLDLQYASTLSDLQDLDVVKAISMFSQQQQALDAAQKSFKVMSGLSLFNYIG</sequence>
<dbReference type="PANTHER" id="PTHR42792">
    <property type="entry name" value="FLAGELLIN"/>
    <property type="match status" value="1"/>
</dbReference>
<dbReference type="NCBIfam" id="TIGR02550">
    <property type="entry name" value="flagell_flgL"/>
    <property type="match status" value="1"/>
</dbReference>
<evidence type="ECO:0000313" key="7">
    <source>
        <dbReference type="EMBL" id="MCS0607032.1"/>
    </source>
</evidence>
<evidence type="ECO:0000259" key="6">
    <source>
        <dbReference type="Pfam" id="PF21158"/>
    </source>
</evidence>
<dbReference type="InterPro" id="IPR013384">
    <property type="entry name" value="Flagell_FlgL"/>
</dbReference>
<dbReference type="Pfam" id="PF00669">
    <property type="entry name" value="Flagellin_N"/>
    <property type="match status" value="1"/>
</dbReference>
<dbReference type="InterPro" id="IPR001029">
    <property type="entry name" value="Flagellin_N"/>
</dbReference>
<proteinExistence type="inferred from homology"/>
<evidence type="ECO:0000313" key="8">
    <source>
        <dbReference type="Proteomes" id="UP001205861"/>
    </source>
</evidence>
<dbReference type="EMBL" id="JANUGV010000001">
    <property type="protein sequence ID" value="MCS0607032.1"/>
    <property type="molecule type" value="Genomic_DNA"/>
</dbReference>
<evidence type="ECO:0000259" key="5">
    <source>
        <dbReference type="Pfam" id="PF00669"/>
    </source>
</evidence>
<keyword evidence="7" id="KW-0969">Cilium</keyword>
<dbReference type="Gene3D" id="1.20.1330.10">
    <property type="entry name" value="f41 fragment of flagellin, N-terminal domain"/>
    <property type="match status" value="2"/>
</dbReference>
<organism evidence="7 8">
    <name type="scientific">Massilia solisilvae</name>
    <dbReference type="NCBI Taxonomy" id="1811225"/>
    <lineage>
        <taxon>Bacteria</taxon>
        <taxon>Pseudomonadati</taxon>
        <taxon>Pseudomonadota</taxon>
        <taxon>Betaproteobacteria</taxon>
        <taxon>Burkholderiales</taxon>
        <taxon>Oxalobacteraceae</taxon>
        <taxon>Telluria group</taxon>
        <taxon>Massilia</taxon>
    </lineage>
</organism>
<keyword evidence="4" id="KW-0975">Bacterial flagellum</keyword>
<comment type="caution">
    <text evidence="7">The sequence shown here is derived from an EMBL/GenBank/DDBJ whole genome shotgun (WGS) entry which is preliminary data.</text>
</comment>
<evidence type="ECO:0000256" key="4">
    <source>
        <dbReference type="ARBA" id="ARBA00023143"/>
    </source>
</evidence>
<dbReference type="Proteomes" id="UP001205861">
    <property type="component" value="Unassembled WGS sequence"/>
</dbReference>
<name>A0ABT2BEU2_9BURK</name>
<comment type="similarity">
    <text evidence="3">Belongs to the bacterial flagellin family.</text>
</comment>
<dbReference type="InterPro" id="IPR049119">
    <property type="entry name" value="FlgK_D2-like"/>
</dbReference>
<keyword evidence="8" id="KW-1185">Reference proteome</keyword>
<dbReference type="InterPro" id="IPR001492">
    <property type="entry name" value="Flagellin"/>
</dbReference>
<feature type="domain" description="Flagellin N-terminal" evidence="5">
    <location>
        <begin position="10"/>
        <end position="139"/>
    </location>
</feature>
<evidence type="ECO:0000256" key="3">
    <source>
        <dbReference type="ARBA" id="ARBA00005709"/>
    </source>
</evidence>
<dbReference type="SUPFAM" id="SSF64518">
    <property type="entry name" value="Phase 1 flagellin"/>
    <property type="match status" value="1"/>
</dbReference>
<dbReference type="Pfam" id="PF21158">
    <property type="entry name" value="flgK_1st_1"/>
    <property type="match status" value="1"/>
</dbReference>
<comment type="subcellular location">
    <subcellularLocation>
        <location evidence="1">Bacterial flagellum</location>
    </subcellularLocation>
    <subcellularLocation>
        <location evidence="2">Secreted</location>
    </subcellularLocation>
</comment>
<keyword evidence="7" id="KW-0282">Flagellum</keyword>
<reference evidence="7 8" key="1">
    <citation type="submission" date="2022-08" db="EMBL/GenBank/DDBJ databases">
        <title>Reclassification of Massilia species as members of the genera Telluria, Duganella, Pseudoduganella, Mokoshia gen. nov. and Zemynaea gen. nov. using orthogonal and non-orthogonal genome-based approaches.</title>
        <authorList>
            <person name="Bowman J.P."/>
        </authorList>
    </citation>
    <scope>NUCLEOTIDE SEQUENCE [LARGE SCALE GENOMIC DNA]</scope>
    <source>
        <strain evidence="7 8">JCM 31607</strain>
    </source>
</reference>
<protein>
    <submittedName>
        <fullName evidence="7">Flagellar hook-associated protein FlgL</fullName>
    </submittedName>
</protein>
<dbReference type="RefSeq" id="WP_258854808.1">
    <property type="nucleotide sequence ID" value="NZ_JANUGV010000001.1"/>
</dbReference>
<keyword evidence="7" id="KW-0966">Cell projection</keyword>
<evidence type="ECO:0000256" key="1">
    <source>
        <dbReference type="ARBA" id="ARBA00004365"/>
    </source>
</evidence>
<accession>A0ABT2BEU2</accession>
<feature type="domain" description="Flagellar hook-associated protein 1 D2-like" evidence="6">
    <location>
        <begin position="198"/>
        <end position="282"/>
    </location>
</feature>